<dbReference type="AlphaFoldDB" id="A0A3P1BU69"/>
<accession>A0A3P1BU69</accession>
<dbReference type="OrthoDB" id="1392576at2"/>
<dbReference type="InterPro" id="IPR012334">
    <property type="entry name" value="Pectin_lyas_fold"/>
</dbReference>
<evidence type="ECO:0008006" key="3">
    <source>
        <dbReference type="Google" id="ProtNLM"/>
    </source>
</evidence>
<proteinExistence type="predicted"/>
<dbReference type="Gene3D" id="2.160.20.10">
    <property type="entry name" value="Single-stranded right-handed beta-helix, Pectin lyase-like"/>
    <property type="match status" value="1"/>
</dbReference>
<reference evidence="1 2" key="1">
    <citation type="submission" date="2018-11" db="EMBL/GenBank/DDBJ databases">
        <authorList>
            <person name="Zhou Z."/>
            <person name="Wang G."/>
        </authorList>
    </citation>
    <scope>NUCLEOTIDE SEQUENCE [LARGE SCALE GENOMIC DNA]</scope>
    <source>
        <strain evidence="1 2">KCTC52004</strain>
    </source>
</reference>
<dbReference type="RefSeq" id="WP_124875607.1">
    <property type="nucleotide sequence ID" value="NZ_RQJO01000008.1"/>
</dbReference>
<dbReference type="SUPFAM" id="SSF51126">
    <property type="entry name" value="Pectin lyase-like"/>
    <property type="match status" value="1"/>
</dbReference>
<dbReference type="InterPro" id="IPR011050">
    <property type="entry name" value="Pectin_lyase_fold/virulence"/>
</dbReference>
<protein>
    <recommendedName>
        <fullName evidence="3">Right-handed parallel beta-helix repeat-containing protein</fullName>
    </recommendedName>
</protein>
<evidence type="ECO:0000313" key="2">
    <source>
        <dbReference type="Proteomes" id="UP000271925"/>
    </source>
</evidence>
<dbReference type="Proteomes" id="UP000271925">
    <property type="component" value="Unassembled WGS sequence"/>
</dbReference>
<gene>
    <name evidence="1" type="ORF">EHT25_14415</name>
</gene>
<comment type="caution">
    <text evidence="1">The sequence shown here is derived from an EMBL/GenBank/DDBJ whole genome shotgun (WGS) entry which is preliminary data.</text>
</comment>
<name>A0A3P1BU69_9BACT</name>
<evidence type="ECO:0000313" key="1">
    <source>
        <dbReference type="EMBL" id="RRB04660.1"/>
    </source>
</evidence>
<organism evidence="1 2">
    <name type="scientific">Larkinella rosea</name>
    <dbReference type="NCBI Taxonomy" id="2025312"/>
    <lineage>
        <taxon>Bacteria</taxon>
        <taxon>Pseudomonadati</taxon>
        <taxon>Bacteroidota</taxon>
        <taxon>Cytophagia</taxon>
        <taxon>Cytophagales</taxon>
        <taxon>Spirosomataceae</taxon>
        <taxon>Larkinella</taxon>
    </lineage>
</organism>
<dbReference type="EMBL" id="RQJO01000008">
    <property type="protein sequence ID" value="RRB04660.1"/>
    <property type="molecule type" value="Genomic_DNA"/>
</dbReference>
<sequence>MTKHLLLTFLLSITALMTQGQNKGSLENVVITSQKEKTRVYTENGELRVNVSPKDVARLKAAGLVRYSDFGARGNGKTDDSEVIAAAHAVANRYGLSVKADEGATYYIGGKERPAVIQTDTDFGTAAFIIDDTEVENRNASIFTVSSDFKPFKLETITSLKRNQEKIDASLPGPCLITVTNANVKQYIRFGLNQNNGSSQTDIFVVDKTGKVDKNAPIIWDFDQITEISALPIDEKPLKITGGRFTTIANKAESKYTYYDRNIAIRRSNVLVEGLEHRITGEGDHGAPYSGFINIGDCAHVTVRNTVLTGHKMYSTIGAAGKPVSMGTYDLLANRALNVSFVNCTQTNDINDNTYWGILGSNFCKNMLYDHCTLSRFDAHQGVANATIRNSTLGHMGINAIGSGLLLVENSTIRGRSIVNLRSDYGSTWQGELVIRNCQFVPADGKPVSAPLISGFYSGQHDFGYTCYMPERITIENLRIDDSRHPDNYQGPAIFANFNPDMTDNSYQEKFPYVKTKEVILRNVTTASGKTLRISDNPFMFRDVKVNAGQ</sequence>
<keyword evidence="2" id="KW-1185">Reference proteome</keyword>